<dbReference type="SUPFAM" id="SSF53639">
    <property type="entry name" value="AraD/HMP-PK domain-like"/>
    <property type="match status" value="1"/>
</dbReference>
<evidence type="ECO:0000256" key="1">
    <source>
        <dbReference type="ARBA" id="ARBA00022723"/>
    </source>
</evidence>
<evidence type="ECO:0000256" key="2">
    <source>
        <dbReference type="ARBA" id="ARBA00023239"/>
    </source>
</evidence>
<dbReference type="Pfam" id="PF00596">
    <property type="entry name" value="Aldolase_II"/>
    <property type="match status" value="1"/>
</dbReference>
<name>A0A9D1MLQ3_9FIRM</name>
<dbReference type="GO" id="GO:0019323">
    <property type="term" value="P:pentose catabolic process"/>
    <property type="evidence" value="ECO:0007669"/>
    <property type="project" value="TreeGrafter"/>
</dbReference>
<accession>A0A9D1MLQ3</accession>
<keyword evidence="2" id="KW-0456">Lyase</keyword>
<organism evidence="4 5">
    <name type="scientific">Candidatus Caccalectryoclostridium excrementigallinarum</name>
    <dbReference type="NCBI Taxonomy" id="2840710"/>
    <lineage>
        <taxon>Bacteria</taxon>
        <taxon>Bacillati</taxon>
        <taxon>Bacillota</taxon>
        <taxon>Clostridia</taxon>
        <taxon>Christensenellales</taxon>
        <taxon>Christensenellaceae</taxon>
        <taxon>Christensenellaceae incertae sedis</taxon>
        <taxon>Candidatus Caccalectryoclostridium</taxon>
    </lineage>
</organism>
<reference evidence="4" key="1">
    <citation type="submission" date="2020-10" db="EMBL/GenBank/DDBJ databases">
        <authorList>
            <person name="Gilroy R."/>
        </authorList>
    </citation>
    <scope>NUCLEOTIDE SEQUENCE</scope>
    <source>
        <strain evidence="4">9366</strain>
    </source>
</reference>
<reference evidence="4" key="2">
    <citation type="journal article" date="2021" name="PeerJ">
        <title>Extensive microbial diversity within the chicken gut microbiome revealed by metagenomics and culture.</title>
        <authorList>
            <person name="Gilroy R."/>
            <person name="Ravi A."/>
            <person name="Getino M."/>
            <person name="Pursley I."/>
            <person name="Horton D.L."/>
            <person name="Alikhan N.F."/>
            <person name="Baker D."/>
            <person name="Gharbi K."/>
            <person name="Hall N."/>
            <person name="Watson M."/>
            <person name="Adriaenssens E.M."/>
            <person name="Foster-Nyarko E."/>
            <person name="Jarju S."/>
            <person name="Secka A."/>
            <person name="Antonio M."/>
            <person name="Oren A."/>
            <person name="Chaudhuri R.R."/>
            <person name="La Ragione R."/>
            <person name="Hildebrand F."/>
            <person name="Pallen M.J."/>
        </authorList>
    </citation>
    <scope>NUCLEOTIDE SEQUENCE</scope>
    <source>
        <strain evidence="4">9366</strain>
    </source>
</reference>
<evidence type="ECO:0000313" key="5">
    <source>
        <dbReference type="Proteomes" id="UP000824145"/>
    </source>
</evidence>
<keyword evidence="1" id="KW-0479">Metal-binding</keyword>
<dbReference type="InterPro" id="IPR036409">
    <property type="entry name" value="Aldolase_II/adducin_N_sf"/>
</dbReference>
<dbReference type="InterPro" id="IPR001303">
    <property type="entry name" value="Aldolase_II/adducin_N"/>
</dbReference>
<dbReference type="PANTHER" id="PTHR22789">
    <property type="entry name" value="FUCULOSE PHOSPHATE ALDOLASE"/>
    <property type="match status" value="1"/>
</dbReference>
<evidence type="ECO:0000313" key="4">
    <source>
        <dbReference type="EMBL" id="HIU62490.1"/>
    </source>
</evidence>
<comment type="caution">
    <text evidence="4">The sequence shown here is derived from an EMBL/GenBank/DDBJ whole genome shotgun (WGS) entry which is preliminary data.</text>
</comment>
<protein>
    <submittedName>
        <fullName evidence="4">Class II aldolase/adducin family protein</fullName>
    </submittedName>
</protein>
<dbReference type="InterPro" id="IPR050197">
    <property type="entry name" value="Aldolase_class_II_sugar_metab"/>
</dbReference>
<dbReference type="GO" id="GO:0046872">
    <property type="term" value="F:metal ion binding"/>
    <property type="evidence" value="ECO:0007669"/>
    <property type="project" value="UniProtKB-KW"/>
</dbReference>
<dbReference type="PANTHER" id="PTHR22789:SF0">
    <property type="entry name" value="3-OXO-TETRONATE 4-PHOSPHATE DECARBOXYLASE-RELATED"/>
    <property type="match status" value="1"/>
</dbReference>
<gene>
    <name evidence="4" type="ORF">IAB07_01805</name>
</gene>
<dbReference type="GO" id="GO:0016832">
    <property type="term" value="F:aldehyde-lyase activity"/>
    <property type="evidence" value="ECO:0007669"/>
    <property type="project" value="TreeGrafter"/>
</dbReference>
<dbReference type="Proteomes" id="UP000824145">
    <property type="component" value="Unassembled WGS sequence"/>
</dbReference>
<sequence length="197" mass="21466">MNEKLKDSVLQYFDRLREYGLHGEGDSVSVRTEEGIYFVDNSREVKLITPEKAAGEGALHAKIYAATDAQAIVHAHPDYVSAVSRAGVTIPAVIDDMAQIVGPTCRTVANAEAAAKELKKRNSCLISGDGAVTTGRTLNEAFTCMMVLQKAAICFVSASVLGGNKVINGFEARLMRFVYKKKYSKINTENNMEREGK</sequence>
<feature type="domain" description="Class II aldolase/adducin N-terminal" evidence="3">
    <location>
        <begin position="7"/>
        <end position="156"/>
    </location>
</feature>
<dbReference type="GO" id="GO:0005829">
    <property type="term" value="C:cytosol"/>
    <property type="evidence" value="ECO:0007669"/>
    <property type="project" value="TreeGrafter"/>
</dbReference>
<dbReference type="AlphaFoldDB" id="A0A9D1MLQ3"/>
<dbReference type="Gene3D" id="3.40.225.10">
    <property type="entry name" value="Class II aldolase/adducin N-terminal domain"/>
    <property type="match status" value="1"/>
</dbReference>
<dbReference type="EMBL" id="DVNJ01000006">
    <property type="protein sequence ID" value="HIU62490.1"/>
    <property type="molecule type" value="Genomic_DNA"/>
</dbReference>
<dbReference type="SMART" id="SM01007">
    <property type="entry name" value="Aldolase_II"/>
    <property type="match status" value="1"/>
</dbReference>
<proteinExistence type="predicted"/>
<evidence type="ECO:0000259" key="3">
    <source>
        <dbReference type="SMART" id="SM01007"/>
    </source>
</evidence>